<dbReference type="Gene3D" id="3.40.50.300">
    <property type="entry name" value="P-loop containing nucleotide triphosphate hydrolases"/>
    <property type="match status" value="1"/>
</dbReference>
<keyword evidence="1" id="KW-0808">Transferase</keyword>
<name>A0A450WMV5_9GAMM</name>
<dbReference type="EMBL" id="CAADFK010000140">
    <property type="protein sequence ID" value="VFK18386.1"/>
    <property type="molecule type" value="Genomic_DNA"/>
</dbReference>
<dbReference type="SUPFAM" id="SSF52540">
    <property type="entry name" value="P-loop containing nucleoside triphosphate hydrolases"/>
    <property type="match status" value="1"/>
</dbReference>
<proteinExistence type="predicted"/>
<dbReference type="InterPro" id="IPR027417">
    <property type="entry name" value="P-loop_NTPase"/>
</dbReference>
<keyword evidence="1" id="KW-0418">Kinase</keyword>
<protein>
    <submittedName>
        <fullName evidence="1">Cytidylate kinase</fullName>
    </submittedName>
</protein>
<dbReference type="AlphaFoldDB" id="A0A450WMV5"/>
<accession>A0A450WMV5</accession>
<reference evidence="1" key="1">
    <citation type="submission" date="2019-02" db="EMBL/GenBank/DDBJ databases">
        <authorList>
            <person name="Gruber-Vodicka R. H."/>
            <person name="Seah K. B. B."/>
        </authorList>
    </citation>
    <scope>NUCLEOTIDE SEQUENCE</scope>
    <source>
        <strain evidence="1">BECK_S313</strain>
    </source>
</reference>
<sequence>MNPDITRSIVAIMECASRKNQHGKHQLGQDRDVIALSSGTGAGGREVGRILAGDLGVKFYDEEIIEEIARETHLNKNILELLDERIDGLKGAWFHSFLTGENLCKENYCRNLVNVILGLACQGSVILGRGSCFILAQYPVFRVHIVGSLAKCAVRVAAEEDIPLDEAKQRVKEADKARDEYIKKLFNQNNNDPKHFDLVVNSDRLSPEHIADFILRARKGAKFEGNSYPDGSFPIA</sequence>
<evidence type="ECO:0000313" key="1">
    <source>
        <dbReference type="EMBL" id="VFK18386.1"/>
    </source>
</evidence>
<dbReference type="GO" id="GO:0016301">
    <property type="term" value="F:kinase activity"/>
    <property type="evidence" value="ECO:0007669"/>
    <property type="project" value="UniProtKB-KW"/>
</dbReference>
<dbReference type="Pfam" id="PF13189">
    <property type="entry name" value="Cytidylate_kin2"/>
    <property type="match status" value="1"/>
</dbReference>
<organism evidence="1">
    <name type="scientific">Candidatus Kentrum sp. LPFa</name>
    <dbReference type="NCBI Taxonomy" id="2126335"/>
    <lineage>
        <taxon>Bacteria</taxon>
        <taxon>Pseudomonadati</taxon>
        <taxon>Pseudomonadota</taxon>
        <taxon>Gammaproteobacteria</taxon>
        <taxon>Candidatus Kentrum</taxon>
    </lineage>
</organism>
<gene>
    <name evidence="1" type="ORF">BECKLPF1236B_GA0070989_11407</name>
</gene>